<protein>
    <submittedName>
        <fullName evidence="2">Uncharacterized protein</fullName>
    </submittedName>
</protein>
<comment type="caution">
    <text evidence="2">The sequence shown here is derived from an EMBL/GenBank/DDBJ whole genome shotgun (WGS) entry which is preliminary data.</text>
</comment>
<name>A0AAV4P4D2_CAEEX</name>
<dbReference type="EMBL" id="BPLR01004020">
    <property type="protein sequence ID" value="GIX91388.1"/>
    <property type="molecule type" value="Genomic_DNA"/>
</dbReference>
<dbReference type="AlphaFoldDB" id="A0AAV4P4D2"/>
<proteinExistence type="predicted"/>
<keyword evidence="3" id="KW-1185">Reference proteome</keyword>
<evidence type="ECO:0000256" key="1">
    <source>
        <dbReference type="SAM" id="MobiDB-lite"/>
    </source>
</evidence>
<feature type="region of interest" description="Disordered" evidence="1">
    <location>
        <begin position="20"/>
        <end position="41"/>
    </location>
</feature>
<evidence type="ECO:0000313" key="2">
    <source>
        <dbReference type="EMBL" id="GIX91388.1"/>
    </source>
</evidence>
<reference evidence="2 3" key="1">
    <citation type="submission" date="2021-06" db="EMBL/GenBank/DDBJ databases">
        <title>Caerostris extrusa draft genome.</title>
        <authorList>
            <person name="Kono N."/>
            <person name="Arakawa K."/>
        </authorList>
    </citation>
    <scope>NUCLEOTIDE SEQUENCE [LARGE SCALE GENOMIC DNA]</scope>
</reference>
<accession>A0AAV4P4D2</accession>
<evidence type="ECO:0000313" key="3">
    <source>
        <dbReference type="Proteomes" id="UP001054945"/>
    </source>
</evidence>
<dbReference type="Proteomes" id="UP001054945">
    <property type="component" value="Unassembled WGS sequence"/>
</dbReference>
<organism evidence="2 3">
    <name type="scientific">Caerostris extrusa</name>
    <name type="common">Bark spider</name>
    <name type="synonym">Caerostris bankana</name>
    <dbReference type="NCBI Taxonomy" id="172846"/>
    <lineage>
        <taxon>Eukaryota</taxon>
        <taxon>Metazoa</taxon>
        <taxon>Ecdysozoa</taxon>
        <taxon>Arthropoda</taxon>
        <taxon>Chelicerata</taxon>
        <taxon>Arachnida</taxon>
        <taxon>Araneae</taxon>
        <taxon>Araneomorphae</taxon>
        <taxon>Entelegynae</taxon>
        <taxon>Araneoidea</taxon>
        <taxon>Araneidae</taxon>
        <taxon>Caerostris</taxon>
    </lineage>
</organism>
<sequence>MEILPTPLAEIVHKNSSQVFASDNLEQEKRKETTRRGKHGTQWDAMEFHYSVAGNKDVAHKMNLNEERPRPFFIGETAKQAFIKKMTFEGREKGESTTKLRFKEKNLLESIHFH</sequence>
<feature type="compositionally biased region" description="Basic and acidic residues" evidence="1">
    <location>
        <begin position="26"/>
        <end position="35"/>
    </location>
</feature>
<gene>
    <name evidence="2" type="ORF">CEXT_609191</name>
</gene>